<feature type="transmembrane region" description="Helical" evidence="7">
    <location>
        <begin position="167"/>
        <end position="193"/>
    </location>
</feature>
<dbReference type="InterPro" id="IPR000515">
    <property type="entry name" value="MetI-like"/>
</dbReference>
<evidence type="ECO:0000259" key="8">
    <source>
        <dbReference type="PROSITE" id="PS50928"/>
    </source>
</evidence>
<evidence type="ECO:0000256" key="1">
    <source>
        <dbReference type="ARBA" id="ARBA00004651"/>
    </source>
</evidence>
<evidence type="ECO:0000256" key="4">
    <source>
        <dbReference type="ARBA" id="ARBA00022692"/>
    </source>
</evidence>
<dbReference type="STRING" id="56779.SAMN05421834_110100"/>
<sequence length="302" mass="34094">MDSNDFGLTEFFSEKTQKKLRFVLLGLIPAYIFYLLYLIVPIPLSFYYSLFSWSGIKDLVFVGLENWQLVLQDEIFWKALSNNFLLVILSLLIQIPIGLLLGVFISKKIKGYKIFRVIFFLPYIMSAVAVGILFSYIYDPNFGLLNNLLQMIGLGSLQSAWLGNRSLAIFSVIGAISWRFTPFYMILFSAALVSIPQSIYEAARIDGARGWQRFFSITLPMIKPTIINACILSLTGSLKAFGLAFTMTGGGPNHASELMATYMYKTAFTDMEMGYGSTIGIYLFLIAFSISMTVLFFSKRKK</sequence>
<dbReference type="Gene3D" id="1.10.3720.10">
    <property type="entry name" value="MetI-like"/>
    <property type="match status" value="1"/>
</dbReference>
<keyword evidence="4 7" id="KW-0812">Transmembrane</keyword>
<comment type="similarity">
    <text evidence="7">Belongs to the binding-protein-dependent transport system permease family.</text>
</comment>
<organism evidence="9 10">
    <name type="scientific">Halanaerobium kushneri</name>
    <dbReference type="NCBI Taxonomy" id="56779"/>
    <lineage>
        <taxon>Bacteria</taxon>
        <taxon>Bacillati</taxon>
        <taxon>Bacillota</taxon>
        <taxon>Clostridia</taxon>
        <taxon>Halanaerobiales</taxon>
        <taxon>Halanaerobiaceae</taxon>
        <taxon>Halanaerobium</taxon>
    </lineage>
</organism>
<dbReference type="RefSeq" id="WP_076544965.1">
    <property type="nucleotide sequence ID" value="NZ_FTNC01000010.1"/>
</dbReference>
<feature type="transmembrane region" description="Helical" evidence="7">
    <location>
        <begin position="20"/>
        <end position="39"/>
    </location>
</feature>
<keyword evidence="6 7" id="KW-0472">Membrane</keyword>
<dbReference type="PANTHER" id="PTHR30193:SF37">
    <property type="entry name" value="INNER MEMBRANE ABC TRANSPORTER PERMEASE PROTEIN YCJO"/>
    <property type="match status" value="1"/>
</dbReference>
<dbReference type="SUPFAM" id="SSF161098">
    <property type="entry name" value="MetI-like"/>
    <property type="match status" value="1"/>
</dbReference>
<evidence type="ECO:0000256" key="6">
    <source>
        <dbReference type="ARBA" id="ARBA00023136"/>
    </source>
</evidence>
<evidence type="ECO:0000256" key="2">
    <source>
        <dbReference type="ARBA" id="ARBA00022448"/>
    </source>
</evidence>
<protein>
    <submittedName>
        <fullName evidence="9">Carbohydrate ABC transporter membrane protein 1, CUT1 family</fullName>
    </submittedName>
</protein>
<dbReference type="EMBL" id="FTNC01000010">
    <property type="protein sequence ID" value="SIQ95065.1"/>
    <property type="molecule type" value="Genomic_DNA"/>
</dbReference>
<accession>A0A1N6WYG8</accession>
<dbReference type="InterPro" id="IPR035906">
    <property type="entry name" value="MetI-like_sf"/>
</dbReference>
<gene>
    <name evidence="9" type="ORF">SAMN05421834_110100</name>
</gene>
<proteinExistence type="inferred from homology"/>
<dbReference type="PROSITE" id="PS50928">
    <property type="entry name" value="ABC_TM1"/>
    <property type="match status" value="1"/>
</dbReference>
<keyword evidence="5 7" id="KW-1133">Transmembrane helix</keyword>
<keyword evidence="3" id="KW-1003">Cell membrane</keyword>
<keyword evidence="10" id="KW-1185">Reference proteome</keyword>
<evidence type="ECO:0000256" key="3">
    <source>
        <dbReference type="ARBA" id="ARBA00022475"/>
    </source>
</evidence>
<feature type="transmembrane region" description="Helical" evidence="7">
    <location>
        <begin position="214"/>
        <end position="234"/>
    </location>
</feature>
<feature type="domain" description="ABC transmembrane type-1" evidence="8">
    <location>
        <begin position="80"/>
        <end position="296"/>
    </location>
</feature>
<feature type="transmembrane region" description="Helical" evidence="7">
    <location>
        <begin position="117"/>
        <end position="138"/>
    </location>
</feature>
<reference evidence="10" key="1">
    <citation type="submission" date="2017-01" db="EMBL/GenBank/DDBJ databases">
        <authorList>
            <person name="Varghese N."/>
            <person name="Submissions S."/>
        </authorList>
    </citation>
    <scope>NUCLEOTIDE SEQUENCE [LARGE SCALE GENOMIC DNA]</scope>
    <source>
        <strain evidence="10">ATCC 700103</strain>
    </source>
</reference>
<dbReference type="GO" id="GO:0005886">
    <property type="term" value="C:plasma membrane"/>
    <property type="evidence" value="ECO:0007669"/>
    <property type="project" value="UniProtKB-SubCell"/>
</dbReference>
<dbReference type="CDD" id="cd06261">
    <property type="entry name" value="TM_PBP2"/>
    <property type="match status" value="1"/>
</dbReference>
<evidence type="ECO:0000313" key="9">
    <source>
        <dbReference type="EMBL" id="SIQ95065.1"/>
    </source>
</evidence>
<dbReference type="Pfam" id="PF00528">
    <property type="entry name" value="BPD_transp_1"/>
    <property type="match status" value="1"/>
</dbReference>
<dbReference type="AlphaFoldDB" id="A0A1N6WYG8"/>
<dbReference type="GO" id="GO:0055085">
    <property type="term" value="P:transmembrane transport"/>
    <property type="evidence" value="ECO:0007669"/>
    <property type="project" value="InterPro"/>
</dbReference>
<dbReference type="InterPro" id="IPR051393">
    <property type="entry name" value="ABC_transporter_permease"/>
</dbReference>
<dbReference type="OrthoDB" id="9788108at2"/>
<comment type="subcellular location">
    <subcellularLocation>
        <location evidence="1 7">Cell membrane</location>
        <topology evidence="1 7">Multi-pass membrane protein</topology>
    </subcellularLocation>
</comment>
<evidence type="ECO:0000313" key="10">
    <source>
        <dbReference type="Proteomes" id="UP000185669"/>
    </source>
</evidence>
<name>A0A1N6WYG8_9FIRM</name>
<dbReference type="PANTHER" id="PTHR30193">
    <property type="entry name" value="ABC TRANSPORTER PERMEASE PROTEIN"/>
    <property type="match status" value="1"/>
</dbReference>
<evidence type="ECO:0000256" key="5">
    <source>
        <dbReference type="ARBA" id="ARBA00022989"/>
    </source>
</evidence>
<evidence type="ECO:0000256" key="7">
    <source>
        <dbReference type="RuleBase" id="RU363032"/>
    </source>
</evidence>
<feature type="transmembrane region" description="Helical" evidence="7">
    <location>
        <begin position="84"/>
        <end position="105"/>
    </location>
</feature>
<dbReference type="Proteomes" id="UP000185669">
    <property type="component" value="Unassembled WGS sequence"/>
</dbReference>
<feature type="transmembrane region" description="Helical" evidence="7">
    <location>
        <begin position="279"/>
        <end position="297"/>
    </location>
</feature>
<keyword evidence="2 7" id="KW-0813">Transport</keyword>